<comment type="caution">
    <text evidence="1">The sequence shown here is derived from an EMBL/GenBank/DDBJ whole genome shotgun (WGS) entry which is preliminary data.</text>
</comment>
<protein>
    <submittedName>
        <fullName evidence="1">Uncharacterized protein</fullName>
    </submittedName>
</protein>
<name>A0A8X6NVM0_NEPPI</name>
<dbReference type="Proteomes" id="UP000887013">
    <property type="component" value="Unassembled WGS sequence"/>
</dbReference>
<organism evidence="1 2">
    <name type="scientific">Nephila pilipes</name>
    <name type="common">Giant wood spider</name>
    <name type="synonym">Nephila maculata</name>
    <dbReference type="NCBI Taxonomy" id="299642"/>
    <lineage>
        <taxon>Eukaryota</taxon>
        <taxon>Metazoa</taxon>
        <taxon>Ecdysozoa</taxon>
        <taxon>Arthropoda</taxon>
        <taxon>Chelicerata</taxon>
        <taxon>Arachnida</taxon>
        <taxon>Araneae</taxon>
        <taxon>Araneomorphae</taxon>
        <taxon>Entelegynae</taxon>
        <taxon>Araneoidea</taxon>
        <taxon>Nephilidae</taxon>
        <taxon>Nephila</taxon>
    </lineage>
</organism>
<keyword evidence="2" id="KW-1185">Reference proteome</keyword>
<gene>
    <name evidence="1" type="ORF">NPIL_552781</name>
</gene>
<dbReference type="AlphaFoldDB" id="A0A8X6NVM0"/>
<dbReference type="EMBL" id="BMAW01061953">
    <property type="protein sequence ID" value="GFT33663.1"/>
    <property type="molecule type" value="Genomic_DNA"/>
</dbReference>
<sequence>MKPGRESIFIIDGRGSSAFSFIAQGLDNEKEKASVPSTSHRCYISHEKKPKAYPCNEMGLSASAHVKYELFSEIMNEELHGFGNSEAGRVKCEPMRIFLGAFSNHCK</sequence>
<proteinExistence type="predicted"/>
<reference evidence="1" key="1">
    <citation type="submission" date="2020-08" db="EMBL/GenBank/DDBJ databases">
        <title>Multicomponent nature underlies the extraordinary mechanical properties of spider dragline silk.</title>
        <authorList>
            <person name="Kono N."/>
            <person name="Nakamura H."/>
            <person name="Mori M."/>
            <person name="Yoshida Y."/>
            <person name="Ohtoshi R."/>
            <person name="Malay A.D."/>
            <person name="Moran D.A.P."/>
            <person name="Tomita M."/>
            <person name="Numata K."/>
            <person name="Arakawa K."/>
        </authorList>
    </citation>
    <scope>NUCLEOTIDE SEQUENCE</scope>
</reference>
<evidence type="ECO:0000313" key="2">
    <source>
        <dbReference type="Proteomes" id="UP000887013"/>
    </source>
</evidence>
<evidence type="ECO:0000313" key="1">
    <source>
        <dbReference type="EMBL" id="GFT33663.1"/>
    </source>
</evidence>
<accession>A0A8X6NVM0</accession>